<dbReference type="InterPro" id="IPR038550">
    <property type="entry name" value="GPCR_3_9-Cys_sf"/>
</dbReference>
<keyword evidence="7" id="KW-0675">Receptor</keyword>
<dbReference type="AlphaFoldDB" id="A0A914X2S4"/>
<dbReference type="PRINTS" id="PR00248">
    <property type="entry name" value="GPCRMGR"/>
</dbReference>
<protein>
    <submittedName>
        <fullName evidence="14">Receptor ligand binding region domain-containing protein</fullName>
    </submittedName>
</protein>
<evidence type="ECO:0000256" key="11">
    <source>
        <dbReference type="SAM" id="SignalP"/>
    </source>
</evidence>
<evidence type="ECO:0000256" key="3">
    <source>
        <dbReference type="ARBA" id="ARBA00022692"/>
    </source>
</evidence>
<dbReference type="InterPro" id="IPR028082">
    <property type="entry name" value="Peripla_BP_I"/>
</dbReference>
<keyword evidence="8" id="KW-0325">Glycoprotein</keyword>
<accession>A0A914X2S4</accession>
<proteinExistence type="predicted"/>
<dbReference type="Pfam" id="PF01094">
    <property type="entry name" value="ANF_receptor"/>
    <property type="match status" value="1"/>
</dbReference>
<dbReference type="Proteomes" id="UP000887566">
    <property type="component" value="Unplaced"/>
</dbReference>
<evidence type="ECO:0000259" key="12">
    <source>
        <dbReference type="Pfam" id="PF01094"/>
    </source>
</evidence>
<organism evidence="13 14">
    <name type="scientific">Plectus sambesii</name>
    <dbReference type="NCBI Taxonomy" id="2011161"/>
    <lineage>
        <taxon>Eukaryota</taxon>
        <taxon>Metazoa</taxon>
        <taxon>Ecdysozoa</taxon>
        <taxon>Nematoda</taxon>
        <taxon>Chromadorea</taxon>
        <taxon>Plectida</taxon>
        <taxon>Plectina</taxon>
        <taxon>Plectoidea</taxon>
        <taxon>Plectidae</taxon>
        <taxon>Plectus</taxon>
    </lineage>
</organism>
<evidence type="ECO:0000256" key="2">
    <source>
        <dbReference type="ARBA" id="ARBA00022475"/>
    </source>
</evidence>
<keyword evidence="4 10" id="KW-1133">Transmembrane helix</keyword>
<dbReference type="PANTHER" id="PTHR24060">
    <property type="entry name" value="METABOTROPIC GLUTAMATE RECEPTOR"/>
    <property type="match status" value="1"/>
</dbReference>
<sequence>MARLSSLVQCAFALALLSGAAARSASKYYQMTPGDVMIGGLYSIHDGGTDYSNCTGAIDETFVILSEAHLLSLDYVNEKVLASINMTMGTRMWDTCNSAAITLQHCVNFIDTTEQKDHGICGPTVNLTTSSYSAAPTEFDYDSMGVLAVTGAFWSSVAKNINYLMQAFCIPVVGTMSSSSEFDDQSRYPYFLRTCASDKYRAQVIFDTLQARGWLHATVLYTPSDFSFALKKEFQTLVDACSPTSADLRLFRPPCIERYIELQFEGNDDDESESQLTAQLEALRYLLNDGGPRVMLLLMPVNAITTLFEKLEEWGYHGNDLQFVVANGIEFDHDERWNAFMNNTLSIENSLPDWVMLKQRLETITLQATNNTWLKELIVKQNDCCYSDSEIGSPFCSVERRPLCSGDEKLLSVPSVALKKARLIFEAINVIAHSVKAVHFELCGNNTVGYCSAMKKKITGRLLFENMLESSFEEDDHRTFEFFKVGKNRITNSGMPIFDVYQFQGDDWRLIQVAYNPFVGPGSTTDASQSANFSQYTIYEMVRPPLWDELARECDECQTECVRSYAYMKPGDQCCWTCRECENSFEIVNVTLQQCEMCPENTIPDEENRTQCVPVDSVSFVAKPNGILAVMLGLSIVGALLSVFAGVFIHRRRRTPMARASTPDLCFAQAGCLLFMFLSTSLMLPTSSAFVCGFSWALSTTLLALCHAISTV</sequence>
<dbReference type="Gene3D" id="2.10.50.30">
    <property type="entry name" value="GPCR, family 3, nine cysteines domain"/>
    <property type="match status" value="1"/>
</dbReference>
<keyword evidence="11" id="KW-0732">Signal</keyword>
<evidence type="ECO:0000256" key="5">
    <source>
        <dbReference type="ARBA" id="ARBA00023040"/>
    </source>
</evidence>
<feature type="transmembrane region" description="Helical" evidence="10">
    <location>
        <begin position="661"/>
        <end position="682"/>
    </location>
</feature>
<dbReference type="Gene3D" id="3.40.50.2300">
    <property type="match status" value="2"/>
</dbReference>
<keyword evidence="13" id="KW-1185">Reference proteome</keyword>
<evidence type="ECO:0000256" key="4">
    <source>
        <dbReference type="ARBA" id="ARBA00022989"/>
    </source>
</evidence>
<dbReference type="SUPFAM" id="SSF53822">
    <property type="entry name" value="Periplasmic binding protein-like I"/>
    <property type="match status" value="1"/>
</dbReference>
<evidence type="ECO:0000256" key="8">
    <source>
        <dbReference type="ARBA" id="ARBA00023180"/>
    </source>
</evidence>
<evidence type="ECO:0000256" key="6">
    <source>
        <dbReference type="ARBA" id="ARBA00023136"/>
    </source>
</evidence>
<dbReference type="InterPro" id="IPR050726">
    <property type="entry name" value="mGluR"/>
</dbReference>
<keyword evidence="9" id="KW-0807">Transducer</keyword>
<evidence type="ECO:0000313" key="13">
    <source>
        <dbReference type="Proteomes" id="UP000887566"/>
    </source>
</evidence>
<keyword evidence="2" id="KW-1003">Cell membrane</keyword>
<feature type="chain" id="PRO_5036696225" evidence="11">
    <location>
        <begin position="23"/>
        <end position="712"/>
    </location>
</feature>
<feature type="signal peptide" evidence="11">
    <location>
        <begin position="1"/>
        <end position="22"/>
    </location>
</feature>
<feature type="domain" description="Receptor ligand binding region" evidence="12">
    <location>
        <begin position="67"/>
        <end position="473"/>
    </location>
</feature>
<name>A0A914X2S4_9BILA</name>
<dbReference type="InterPro" id="IPR000337">
    <property type="entry name" value="GPCR_3"/>
</dbReference>
<evidence type="ECO:0000256" key="10">
    <source>
        <dbReference type="SAM" id="Phobius"/>
    </source>
</evidence>
<reference evidence="14" key="1">
    <citation type="submission" date="2022-11" db="UniProtKB">
        <authorList>
            <consortium name="WormBaseParasite"/>
        </authorList>
    </citation>
    <scope>IDENTIFICATION</scope>
</reference>
<evidence type="ECO:0000256" key="7">
    <source>
        <dbReference type="ARBA" id="ARBA00023170"/>
    </source>
</evidence>
<dbReference type="GO" id="GO:0004930">
    <property type="term" value="F:G protein-coupled receptor activity"/>
    <property type="evidence" value="ECO:0007669"/>
    <property type="project" value="UniProtKB-KW"/>
</dbReference>
<keyword evidence="5" id="KW-0297">G-protein coupled receptor</keyword>
<evidence type="ECO:0000256" key="1">
    <source>
        <dbReference type="ARBA" id="ARBA00004651"/>
    </source>
</evidence>
<evidence type="ECO:0000313" key="14">
    <source>
        <dbReference type="WBParaSite" id="PSAMB.scaffold6193size9986.g28068.t1"/>
    </source>
</evidence>
<dbReference type="WBParaSite" id="PSAMB.scaffold6193size9986.g28068.t1">
    <property type="protein sequence ID" value="PSAMB.scaffold6193size9986.g28068.t1"/>
    <property type="gene ID" value="PSAMB.scaffold6193size9986.g28068"/>
</dbReference>
<comment type="subcellular location">
    <subcellularLocation>
        <location evidence="1">Cell membrane</location>
        <topology evidence="1">Multi-pass membrane protein</topology>
    </subcellularLocation>
</comment>
<dbReference type="InterPro" id="IPR001828">
    <property type="entry name" value="ANF_lig-bd_rcpt"/>
</dbReference>
<keyword evidence="6 10" id="KW-0472">Membrane</keyword>
<evidence type="ECO:0000256" key="9">
    <source>
        <dbReference type="ARBA" id="ARBA00023224"/>
    </source>
</evidence>
<dbReference type="GO" id="GO:0005886">
    <property type="term" value="C:plasma membrane"/>
    <property type="evidence" value="ECO:0007669"/>
    <property type="project" value="UniProtKB-SubCell"/>
</dbReference>
<feature type="transmembrane region" description="Helical" evidence="10">
    <location>
        <begin position="627"/>
        <end position="649"/>
    </location>
</feature>
<keyword evidence="3 10" id="KW-0812">Transmembrane</keyword>